<name>W0DPH7_9GAMM</name>
<organism evidence="1 2">
    <name type="scientific">Thiomicrospira aerophila AL3</name>
    <dbReference type="NCBI Taxonomy" id="717772"/>
    <lineage>
        <taxon>Bacteria</taxon>
        <taxon>Pseudomonadati</taxon>
        <taxon>Pseudomonadota</taxon>
        <taxon>Gammaproteobacteria</taxon>
        <taxon>Thiotrichales</taxon>
        <taxon>Piscirickettsiaceae</taxon>
        <taxon>Thiomicrospira</taxon>
    </lineage>
</organism>
<dbReference type="EMBL" id="CP007030">
    <property type="protein sequence ID" value="AHF00362.1"/>
    <property type="molecule type" value="Genomic_DNA"/>
</dbReference>
<dbReference type="KEGG" id="tao:THIAE_00140"/>
<dbReference type="HOGENOM" id="CLU_166086_1_0_6"/>
<protein>
    <submittedName>
        <fullName evidence="1">Tryptophan synthase subunit beta</fullName>
    </submittedName>
</protein>
<dbReference type="eggNOG" id="ENOG5032ZRD">
    <property type="taxonomic scope" value="Bacteria"/>
</dbReference>
<evidence type="ECO:0000313" key="1">
    <source>
        <dbReference type="EMBL" id="AHF00362.1"/>
    </source>
</evidence>
<accession>W0DPH7</accession>
<dbReference type="InParanoid" id="W0DPH7"/>
<dbReference type="Proteomes" id="UP000005380">
    <property type="component" value="Chromosome"/>
</dbReference>
<sequence>MSEEKATIQALQDSDLEMIRVLDDLIELMIDKGVIQFTELPEQAQHKLLKRTQLRQGRRNLDLLEDEEKPLNY</sequence>
<dbReference type="AlphaFoldDB" id="W0DPH7"/>
<evidence type="ECO:0000313" key="2">
    <source>
        <dbReference type="Proteomes" id="UP000005380"/>
    </source>
</evidence>
<dbReference type="OrthoDB" id="8527830at2"/>
<proteinExistence type="predicted"/>
<reference evidence="1 2" key="1">
    <citation type="submission" date="2013-12" db="EMBL/GenBank/DDBJ databases">
        <authorList>
            <consortium name="DOE Joint Genome Institute"/>
            <person name="Kappler U."/>
            <person name="Huntemann M."/>
            <person name="Han J."/>
            <person name="Chen A."/>
            <person name="Kyrpides N."/>
            <person name="Mavromatis K."/>
            <person name="Markowitz V."/>
            <person name="Palaniappan K."/>
            <person name="Ivanova N."/>
            <person name="Schaumberg A."/>
            <person name="Pati A."/>
            <person name="Liolios K."/>
            <person name="Nordberg H.P."/>
            <person name="Cantor M.N."/>
            <person name="Hua S.X."/>
            <person name="Woyke T."/>
        </authorList>
    </citation>
    <scope>NUCLEOTIDE SEQUENCE [LARGE SCALE GENOMIC DNA]</scope>
    <source>
        <strain evidence="2">AL2</strain>
    </source>
</reference>
<dbReference type="STRING" id="717772.THIAE_00140"/>
<keyword evidence="2" id="KW-1185">Reference proteome</keyword>
<dbReference type="RefSeq" id="WP_006459994.1">
    <property type="nucleotide sequence ID" value="NZ_CP007030.1"/>
</dbReference>
<gene>
    <name evidence="1" type="ORF">THIAE_00140</name>
</gene>